<organism evidence="1 2">
    <name type="scientific">Coniella lustricola</name>
    <dbReference type="NCBI Taxonomy" id="2025994"/>
    <lineage>
        <taxon>Eukaryota</taxon>
        <taxon>Fungi</taxon>
        <taxon>Dikarya</taxon>
        <taxon>Ascomycota</taxon>
        <taxon>Pezizomycotina</taxon>
        <taxon>Sordariomycetes</taxon>
        <taxon>Sordariomycetidae</taxon>
        <taxon>Diaporthales</taxon>
        <taxon>Schizoparmaceae</taxon>
        <taxon>Coniella</taxon>
    </lineage>
</organism>
<evidence type="ECO:0000313" key="2">
    <source>
        <dbReference type="Proteomes" id="UP000241462"/>
    </source>
</evidence>
<proteinExistence type="predicted"/>
<dbReference type="InParanoid" id="A0A2T3A3S0"/>
<protein>
    <submittedName>
        <fullName evidence="1">Uncharacterized protein</fullName>
    </submittedName>
</protein>
<dbReference type="AlphaFoldDB" id="A0A2T3A3S0"/>
<gene>
    <name evidence="1" type="ORF">BD289DRAFT_16430</name>
</gene>
<sequence length="173" mass="19503">MVNFLKQAWSQLLRPYAGPKPTTAVQGECKTEYRECVRSLVEEVYMFTLFGFEPSGDPEKTLYSAELSACKERATGTSHREDHGSNRQTRYGRNLFPSTAFWPRSCPNALCYVAYSIPSLANCSSHSMYMLLRCDLISSQAAAFFPMHRVSYPSCAALRGYARPDKATTKKQL</sequence>
<keyword evidence="2" id="KW-1185">Reference proteome</keyword>
<evidence type="ECO:0000313" key="1">
    <source>
        <dbReference type="EMBL" id="PSR82312.1"/>
    </source>
</evidence>
<dbReference type="EMBL" id="KZ678480">
    <property type="protein sequence ID" value="PSR82312.1"/>
    <property type="molecule type" value="Genomic_DNA"/>
</dbReference>
<name>A0A2T3A3S0_9PEZI</name>
<reference evidence="1 2" key="1">
    <citation type="journal article" date="2018" name="Mycol. Prog.">
        <title>Coniella lustricola, a new species from submerged detritus.</title>
        <authorList>
            <person name="Raudabaugh D.B."/>
            <person name="Iturriaga T."/>
            <person name="Carver A."/>
            <person name="Mondo S."/>
            <person name="Pangilinan J."/>
            <person name="Lipzen A."/>
            <person name="He G."/>
            <person name="Amirebrahimi M."/>
            <person name="Grigoriev I.V."/>
            <person name="Miller A.N."/>
        </authorList>
    </citation>
    <scope>NUCLEOTIDE SEQUENCE [LARGE SCALE GENOMIC DNA]</scope>
    <source>
        <strain evidence="1 2">B22-T-1</strain>
    </source>
</reference>
<dbReference type="Proteomes" id="UP000241462">
    <property type="component" value="Unassembled WGS sequence"/>
</dbReference>
<accession>A0A2T3A3S0</accession>